<comment type="caution">
    <text evidence="1">The sequence shown here is derived from an EMBL/GenBank/DDBJ whole genome shotgun (WGS) entry which is preliminary data.</text>
</comment>
<sequence length="112" mass="12777">MKELGHQAVVVGRKGCQMFSSRLYPHYVRAVSFQTCDTPSRTAACLTRFGLLVRVGACRRFRLKYKKSLFERGSSFLVLNVFFKDFPKVFHDILVSDVFQPIEGVLVDGLEL</sequence>
<proteinExistence type="predicted"/>
<accession>A0ABX5FT78</accession>
<protein>
    <submittedName>
        <fullName evidence="1">Uncharacterized protein</fullName>
    </submittedName>
</protein>
<dbReference type="Proteomes" id="UP000241645">
    <property type="component" value="Unassembled WGS sequence"/>
</dbReference>
<evidence type="ECO:0000313" key="2">
    <source>
        <dbReference type="Proteomes" id="UP000241645"/>
    </source>
</evidence>
<reference evidence="1 2" key="1">
    <citation type="submission" date="2018-03" db="EMBL/GenBank/DDBJ databases">
        <title>Brevisbacillus phylogenomics.</title>
        <authorList>
            <person name="Dunlap C."/>
        </authorList>
    </citation>
    <scope>NUCLEOTIDE SEQUENCE [LARGE SCALE GENOMIC DNA]</scope>
    <source>
        <strain evidence="1 2">NRRL B-41110</strain>
    </source>
</reference>
<keyword evidence="2" id="KW-1185">Reference proteome</keyword>
<organism evidence="1 2">
    <name type="scientific">Brevibacillus porteri</name>
    <dbReference type="NCBI Taxonomy" id="2126350"/>
    <lineage>
        <taxon>Bacteria</taxon>
        <taxon>Bacillati</taxon>
        <taxon>Bacillota</taxon>
        <taxon>Bacilli</taxon>
        <taxon>Bacillales</taxon>
        <taxon>Paenibacillaceae</taxon>
        <taxon>Brevibacillus</taxon>
    </lineage>
</organism>
<gene>
    <name evidence="1" type="ORF">C7R92_10590</name>
</gene>
<name>A0ABX5FT78_9BACL</name>
<dbReference type="EMBL" id="PXZO01000017">
    <property type="protein sequence ID" value="PSK11370.1"/>
    <property type="molecule type" value="Genomic_DNA"/>
</dbReference>
<evidence type="ECO:0000313" key="1">
    <source>
        <dbReference type="EMBL" id="PSK11370.1"/>
    </source>
</evidence>